<protein>
    <recommendedName>
        <fullName evidence="2">Heparinase II/III-like C-terminal domain-containing protein</fullName>
    </recommendedName>
</protein>
<evidence type="ECO:0000313" key="4">
    <source>
        <dbReference type="Proteomes" id="UP000570361"/>
    </source>
</evidence>
<sequence length="613" mass="68302">MIAFRQLRDAILAVQVRPSGIAGGELFPTRRRELQEDSSLQGLLREIRIEANRAVQEPIPPLSFAAFQSIHVTGSRKDYEQPYFDRRGRLLALTLATVLDDTDVYIEALENLVWEICGEYAWAVPAHLPSDSGARDAGLSPDRVVDLFAAETAHALAEMLYFIGDRLHVQVTDRVRAEIERRVFQPAFERASRFHWSSKTNNWSAVCAGAAGMAALLLIDDRERLAGIQHLVASAMDSFLEGYGEDGCCIEGLSYWRYGFGYYVYWAEMLYEFTGGTVDQLASDKIKRIAEFPSAVMLSGGLCVNYSDCRPYVALPTGLISRLIRRIGIAPPEMAGGMSFHDDHCYRWPHVVRNLLWTQRNDSHAGNREGSFYFPSADWLVVKRATPNGLIAFSAKGGHNGEPHNHNDLGHFILHAAGESLLADLGMGVYTRDYFGPERYSLLQPSSAGHSVPVINGCLQQAGEHHRAVVTAYESQEGTVRFELDVTQAYDKEAGIRSFRRTFDWRGGHDDATGVLILTDRFVFEPAADVGERRISEHFISWHPPELGSGTICWQGERGAVILRFDPSALSASVEELKITSDSIQGETVYRLALHAANLPETYTCRLELACKL</sequence>
<keyword evidence="4" id="KW-1185">Reference proteome</keyword>
<accession>A0A7W5B2L0</accession>
<comment type="subcellular location">
    <subcellularLocation>
        <location evidence="1">Cell envelope</location>
    </subcellularLocation>
</comment>
<dbReference type="Proteomes" id="UP000570361">
    <property type="component" value="Unassembled WGS sequence"/>
</dbReference>
<evidence type="ECO:0000259" key="2">
    <source>
        <dbReference type="Pfam" id="PF07940"/>
    </source>
</evidence>
<dbReference type="Pfam" id="PF07940">
    <property type="entry name" value="Hepar_II_III_C"/>
    <property type="match status" value="1"/>
</dbReference>
<evidence type="ECO:0000313" key="3">
    <source>
        <dbReference type="EMBL" id="MBB3113302.1"/>
    </source>
</evidence>
<dbReference type="PANTHER" id="PTHR38045:SF1">
    <property type="entry name" value="HEPARINASE II_III-LIKE PROTEIN"/>
    <property type="match status" value="1"/>
</dbReference>
<evidence type="ECO:0000256" key="1">
    <source>
        <dbReference type="ARBA" id="ARBA00004196"/>
    </source>
</evidence>
<gene>
    <name evidence="3" type="ORF">FHS18_005414</name>
</gene>
<reference evidence="3 4" key="1">
    <citation type="submission" date="2020-08" db="EMBL/GenBank/DDBJ databases">
        <title>Genomic Encyclopedia of Type Strains, Phase III (KMG-III): the genomes of soil and plant-associated and newly described type strains.</title>
        <authorList>
            <person name="Whitman W."/>
        </authorList>
    </citation>
    <scope>NUCLEOTIDE SEQUENCE [LARGE SCALE GENOMIC DNA]</scope>
    <source>
        <strain evidence="3 4">CECT 5862</strain>
    </source>
</reference>
<dbReference type="Gene3D" id="1.50.10.100">
    <property type="entry name" value="Chondroitin AC/alginate lyase"/>
    <property type="match status" value="1"/>
</dbReference>
<dbReference type="EMBL" id="JACHXK010000018">
    <property type="protein sequence ID" value="MBB3113302.1"/>
    <property type="molecule type" value="Genomic_DNA"/>
</dbReference>
<dbReference type="Gene3D" id="2.70.98.70">
    <property type="match status" value="1"/>
</dbReference>
<proteinExistence type="predicted"/>
<dbReference type="PANTHER" id="PTHR38045">
    <property type="entry name" value="CHROMOSOME 1, WHOLE GENOME SHOTGUN SEQUENCE"/>
    <property type="match status" value="1"/>
</dbReference>
<dbReference type="GO" id="GO:0016829">
    <property type="term" value="F:lyase activity"/>
    <property type="evidence" value="ECO:0007669"/>
    <property type="project" value="InterPro"/>
</dbReference>
<feature type="domain" description="Heparinase II/III-like C-terminal" evidence="2">
    <location>
        <begin position="369"/>
        <end position="522"/>
    </location>
</feature>
<organism evidence="3 4">
    <name type="scientific">Paenibacillus phyllosphaerae</name>
    <dbReference type="NCBI Taxonomy" id="274593"/>
    <lineage>
        <taxon>Bacteria</taxon>
        <taxon>Bacillati</taxon>
        <taxon>Bacillota</taxon>
        <taxon>Bacilli</taxon>
        <taxon>Bacillales</taxon>
        <taxon>Paenibacillaceae</taxon>
        <taxon>Paenibacillus</taxon>
    </lineage>
</organism>
<dbReference type="InterPro" id="IPR008929">
    <property type="entry name" value="Chondroitin_lyas"/>
</dbReference>
<dbReference type="AlphaFoldDB" id="A0A7W5B2L0"/>
<dbReference type="InterPro" id="IPR012480">
    <property type="entry name" value="Hepar_II_III_C"/>
</dbReference>
<comment type="caution">
    <text evidence="3">The sequence shown here is derived from an EMBL/GenBank/DDBJ whole genome shotgun (WGS) entry which is preliminary data.</text>
</comment>
<dbReference type="GO" id="GO:0030313">
    <property type="term" value="C:cell envelope"/>
    <property type="evidence" value="ECO:0007669"/>
    <property type="project" value="UniProtKB-SubCell"/>
</dbReference>
<dbReference type="SUPFAM" id="SSF48230">
    <property type="entry name" value="Chondroitin AC/alginate lyase"/>
    <property type="match status" value="1"/>
</dbReference>
<dbReference type="RefSeq" id="WP_183603400.1">
    <property type="nucleotide sequence ID" value="NZ_JACHXK010000018.1"/>
</dbReference>
<name>A0A7W5B2L0_9BACL</name>